<proteinExistence type="predicted"/>
<evidence type="ECO:0000313" key="1">
    <source>
        <dbReference type="EMBL" id="AVR88032.1"/>
    </source>
</evidence>
<organism evidence="1 2">
    <name type="scientific">Thauera aromatica K172</name>
    <dbReference type="NCBI Taxonomy" id="44139"/>
    <lineage>
        <taxon>Bacteria</taxon>
        <taxon>Pseudomonadati</taxon>
        <taxon>Pseudomonadota</taxon>
        <taxon>Betaproteobacteria</taxon>
        <taxon>Rhodocyclales</taxon>
        <taxon>Zoogloeaceae</taxon>
        <taxon>Thauera</taxon>
    </lineage>
</organism>
<protein>
    <recommendedName>
        <fullName evidence="3">Circularly permuted type 2 ATP-grasp protein</fullName>
    </recommendedName>
</protein>
<gene>
    <name evidence="1" type="ORF">Tharo_1095</name>
</gene>
<name>A0A2R4BL92_THAAR</name>
<dbReference type="EMBL" id="CP028339">
    <property type="protein sequence ID" value="AVR88032.1"/>
    <property type="molecule type" value="Genomic_DNA"/>
</dbReference>
<reference evidence="1 2" key="1">
    <citation type="submission" date="2018-03" db="EMBL/GenBank/DDBJ databases">
        <title>Complete genome sequence of Thauera aromatica, a model organism for studying aromatic compound degradation under denitrifying conditions.</title>
        <authorList>
            <person name="Lo H.-Y."/>
            <person name="Goris T."/>
            <person name="Boll M."/>
            <person name="Mueller J.A."/>
        </authorList>
    </citation>
    <scope>NUCLEOTIDE SEQUENCE [LARGE SCALE GENOMIC DNA]</scope>
    <source>
        <strain evidence="1 2">K172</strain>
    </source>
</reference>
<dbReference type="Proteomes" id="UP000241885">
    <property type="component" value="Chromosome"/>
</dbReference>
<dbReference type="AlphaFoldDB" id="A0A2R4BL92"/>
<sequence>MDMDSVDYSFTRHASAHDVAAAINRDCECRSLDPERLRRQLEAEPSLLGLAAEIGRSRPHLFSATAVFIAPETLLVMADIIAAVESVLALPAYQAIALDRAPPIARIDLGPKSVFMGFDFHLGEAGPQLIEVNTNAGGAMLNGALARAQKACCEQIQPFLRPTAALDALDRHWLDDFLAEWALQGRSGRPARVAIVDEHPTAQYLYPEFLLFRHLFRSAGIDAVICDPAELTFDSGRLVHAGAPIDLVYSRLTDFYLQAPALAPLRAAYEAGAVVLTPHPRAHALLADKRNLTLLSDAAQLAGLGVAPSHIERLRAGVPRTVAVTPERAEALWAARRGLFFKPFAGFGSRATYRGDKLTQRVWQEILAGGYVAQSLALPSERRVAIDGQSSDLKLDVRVYAYAGSIRLVAARLYKGQTTNFRTPGGGFAPVFVTRANDLAG</sequence>
<accession>A0A2R4BL92</accession>
<dbReference type="SUPFAM" id="SSF56059">
    <property type="entry name" value="Glutathione synthetase ATP-binding domain-like"/>
    <property type="match status" value="1"/>
</dbReference>
<dbReference type="OrthoDB" id="344992at2"/>
<evidence type="ECO:0000313" key="2">
    <source>
        <dbReference type="Proteomes" id="UP000241885"/>
    </source>
</evidence>
<keyword evidence="2" id="KW-1185">Reference proteome</keyword>
<dbReference type="KEGG" id="tak:Tharo_1095"/>
<evidence type="ECO:0008006" key="3">
    <source>
        <dbReference type="Google" id="ProtNLM"/>
    </source>
</evidence>